<dbReference type="GO" id="GO:0097367">
    <property type="term" value="F:carbohydrate derivative binding"/>
    <property type="evidence" value="ECO:0007669"/>
    <property type="project" value="InterPro"/>
</dbReference>
<organism evidence="7 10">
    <name type="scientific">Clostridium botulinum</name>
    <dbReference type="NCBI Taxonomy" id="1491"/>
    <lineage>
        <taxon>Bacteria</taxon>
        <taxon>Bacillati</taxon>
        <taxon>Bacillota</taxon>
        <taxon>Clostridia</taxon>
        <taxon>Eubacteriales</taxon>
        <taxon>Clostridiaceae</taxon>
        <taxon>Clostridium</taxon>
    </lineage>
</organism>
<feature type="transmembrane region" description="Helical" evidence="4">
    <location>
        <begin position="224"/>
        <end position="244"/>
    </location>
</feature>
<keyword evidence="2" id="KW-0238">DNA-binding</keyword>
<evidence type="ECO:0000313" key="8">
    <source>
        <dbReference type="EMBL" id="NFN33781.1"/>
    </source>
</evidence>
<dbReference type="GO" id="GO:0003677">
    <property type="term" value="F:DNA binding"/>
    <property type="evidence" value="ECO:0007669"/>
    <property type="project" value="UniProtKB-KW"/>
</dbReference>
<dbReference type="InterPro" id="IPR000281">
    <property type="entry name" value="HTH_RpiR"/>
</dbReference>
<feature type="domain" description="SIS" evidence="6">
    <location>
        <begin position="107"/>
        <end position="249"/>
    </location>
</feature>
<evidence type="ECO:0000256" key="2">
    <source>
        <dbReference type="ARBA" id="ARBA00023125"/>
    </source>
</evidence>
<dbReference type="Pfam" id="PF01380">
    <property type="entry name" value="SIS"/>
    <property type="match status" value="1"/>
</dbReference>
<dbReference type="GO" id="GO:1901135">
    <property type="term" value="P:carbohydrate derivative metabolic process"/>
    <property type="evidence" value="ECO:0007669"/>
    <property type="project" value="InterPro"/>
</dbReference>
<dbReference type="SUPFAM" id="SSF46689">
    <property type="entry name" value="Homeodomain-like"/>
    <property type="match status" value="1"/>
</dbReference>
<keyword evidence="3" id="KW-0804">Transcription</keyword>
<keyword evidence="4" id="KW-0812">Transmembrane</keyword>
<comment type="caution">
    <text evidence="7">The sequence shown here is derived from an EMBL/GenBank/DDBJ whole genome shotgun (WGS) entry which is preliminary data.</text>
</comment>
<evidence type="ECO:0000256" key="4">
    <source>
        <dbReference type="SAM" id="Phobius"/>
    </source>
</evidence>
<dbReference type="OrthoDB" id="1648815at2"/>
<dbReference type="Proteomes" id="UP000473681">
    <property type="component" value="Unassembled WGS sequence"/>
</dbReference>
<dbReference type="Proteomes" id="UP000476820">
    <property type="component" value="Unassembled WGS sequence"/>
</dbReference>
<evidence type="ECO:0000256" key="3">
    <source>
        <dbReference type="ARBA" id="ARBA00023163"/>
    </source>
</evidence>
<evidence type="ECO:0000259" key="6">
    <source>
        <dbReference type="PROSITE" id="PS51464"/>
    </source>
</evidence>
<keyword evidence="4" id="KW-0472">Membrane</keyword>
<dbReference type="RefSeq" id="WP_053341940.1">
    <property type="nucleotide sequence ID" value="NZ_JACBBZ010000003.1"/>
</dbReference>
<dbReference type="EMBL" id="SWOV01000052">
    <property type="protein sequence ID" value="NFF89138.1"/>
    <property type="molecule type" value="Genomic_DNA"/>
</dbReference>
<proteinExistence type="predicted"/>
<dbReference type="InterPro" id="IPR047640">
    <property type="entry name" value="RpiR-like"/>
</dbReference>
<evidence type="ECO:0000313" key="10">
    <source>
        <dbReference type="Proteomes" id="UP000476820"/>
    </source>
</evidence>
<dbReference type="CDD" id="cd05013">
    <property type="entry name" value="SIS_RpiR"/>
    <property type="match status" value="1"/>
</dbReference>
<dbReference type="Gene3D" id="3.40.50.10490">
    <property type="entry name" value="Glucose-6-phosphate isomerase like protein, domain 1"/>
    <property type="match status" value="1"/>
</dbReference>
<evidence type="ECO:0000313" key="7">
    <source>
        <dbReference type="EMBL" id="NFF89138.1"/>
    </source>
</evidence>
<dbReference type="PROSITE" id="PS51464">
    <property type="entry name" value="SIS"/>
    <property type="match status" value="1"/>
</dbReference>
<dbReference type="PANTHER" id="PTHR30514:SF1">
    <property type="entry name" value="HTH-TYPE TRANSCRIPTIONAL REGULATOR HEXR-RELATED"/>
    <property type="match status" value="1"/>
</dbReference>
<feature type="domain" description="HTH rpiR-type" evidence="5">
    <location>
        <begin position="1"/>
        <end position="77"/>
    </location>
</feature>
<evidence type="ECO:0000313" key="9">
    <source>
        <dbReference type="Proteomes" id="UP000473681"/>
    </source>
</evidence>
<dbReference type="InterPro" id="IPR035472">
    <property type="entry name" value="RpiR-like_SIS"/>
</dbReference>
<dbReference type="InterPro" id="IPR036388">
    <property type="entry name" value="WH-like_DNA-bd_sf"/>
</dbReference>
<sequence>MKIYELINNNYDKLTQNDHEIFNYISNNQEQCKDMTCEQVANKCHISRTTLLRFCRKLNLNSFAELKYLLKSSACKVYEDSSLDIEEACQTYHKTIDEIKGHEYKNICSLIYNAEIIYIYGTGNAQKAEAEEFKKIFLSAGKCVVDLFDLGEVQLIQNKFTGKDLFVIISLSGETIEGIEILKSIESRKINTMSITRFQNNTIARMCKDNLYVSTKMLHGFKNLSYEMTAAFYVLLDILFVYYLEYIREVKV</sequence>
<dbReference type="Gene3D" id="1.10.10.10">
    <property type="entry name" value="Winged helix-like DNA-binding domain superfamily/Winged helix DNA-binding domain"/>
    <property type="match status" value="1"/>
</dbReference>
<dbReference type="SUPFAM" id="SSF53697">
    <property type="entry name" value="SIS domain"/>
    <property type="match status" value="1"/>
</dbReference>
<evidence type="ECO:0000256" key="1">
    <source>
        <dbReference type="ARBA" id="ARBA00023015"/>
    </source>
</evidence>
<keyword evidence="1" id="KW-0805">Transcription regulation</keyword>
<dbReference type="InterPro" id="IPR009057">
    <property type="entry name" value="Homeodomain-like_sf"/>
</dbReference>
<dbReference type="PANTHER" id="PTHR30514">
    <property type="entry name" value="GLUCOKINASE"/>
    <property type="match status" value="1"/>
</dbReference>
<reference evidence="9 10" key="1">
    <citation type="submission" date="2019-04" db="EMBL/GenBank/DDBJ databases">
        <title>Genome sequencing of Clostridium botulinum Groups I-IV and Clostridium butyricum.</title>
        <authorList>
            <person name="Brunt J."/>
            <person name="Van Vliet A.H.M."/>
            <person name="Stringer S.C."/>
            <person name="Carter A.T."/>
            <person name="Peck M.W."/>
        </authorList>
    </citation>
    <scope>NUCLEOTIDE SEQUENCE [LARGE SCALE GENOMIC DNA]</scope>
    <source>
        <strain evidence="7 10">1605</strain>
        <strain evidence="8 9">CB-K-33E</strain>
    </source>
</reference>
<dbReference type="AlphaFoldDB" id="A0A0L9YAT9"/>
<name>A0A0L9YAT9_CLOBO</name>
<keyword evidence="4" id="KW-1133">Transmembrane helix</keyword>
<accession>A0A0L9YAT9</accession>
<dbReference type="GO" id="GO:0003700">
    <property type="term" value="F:DNA-binding transcription factor activity"/>
    <property type="evidence" value="ECO:0007669"/>
    <property type="project" value="InterPro"/>
</dbReference>
<protein>
    <submittedName>
        <fullName evidence="7">MurR/RpiR family transcriptional regulator</fullName>
    </submittedName>
</protein>
<evidence type="ECO:0000259" key="5">
    <source>
        <dbReference type="PROSITE" id="PS51071"/>
    </source>
</evidence>
<dbReference type="EMBL" id="SWVK01000001">
    <property type="protein sequence ID" value="NFN33781.1"/>
    <property type="molecule type" value="Genomic_DNA"/>
</dbReference>
<dbReference type="InterPro" id="IPR001347">
    <property type="entry name" value="SIS_dom"/>
</dbReference>
<dbReference type="Pfam" id="PF01418">
    <property type="entry name" value="HTH_6"/>
    <property type="match status" value="1"/>
</dbReference>
<dbReference type="PROSITE" id="PS51071">
    <property type="entry name" value="HTH_RPIR"/>
    <property type="match status" value="1"/>
</dbReference>
<gene>
    <name evidence="7" type="ORF">FC774_14885</name>
    <name evidence="8" type="ORF">FDB51_01280</name>
</gene>
<dbReference type="InterPro" id="IPR046348">
    <property type="entry name" value="SIS_dom_sf"/>
</dbReference>